<comment type="caution">
    <text evidence="2">The sequence shown here is derived from an EMBL/GenBank/DDBJ whole genome shotgun (WGS) entry which is preliminary data.</text>
</comment>
<feature type="region of interest" description="Disordered" evidence="1">
    <location>
        <begin position="1"/>
        <end position="23"/>
    </location>
</feature>
<evidence type="ECO:0000256" key="1">
    <source>
        <dbReference type="SAM" id="MobiDB-lite"/>
    </source>
</evidence>
<keyword evidence="3" id="KW-1185">Reference proteome</keyword>
<sequence length="80" mass="8795">MANEGQHDNTKDNEGVGKTSEHVKHHLLGYSAVGNPSMTLMHPSRLSLGPLLPSAGHPLHRHDHQINITSALYVNRCRLV</sequence>
<dbReference type="EMBL" id="JAWZYT010002153">
    <property type="protein sequence ID" value="KAK4306293.1"/>
    <property type="molecule type" value="Genomic_DNA"/>
</dbReference>
<evidence type="ECO:0000313" key="3">
    <source>
        <dbReference type="Proteomes" id="UP001292094"/>
    </source>
</evidence>
<dbReference type="AlphaFoldDB" id="A0AAE1PDW9"/>
<proteinExistence type="predicted"/>
<accession>A0AAE1PDW9</accession>
<protein>
    <submittedName>
        <fullName evidence="2">Uncharacterized protein</fullName>
    </submittedName>
</protein>
<evidence type="ECO:0000313" key="2">
    <source>
        <dbReference type="EMBL" id="KAK4306293.1"/>
    </source>
</evidence>
<feature type="compositionally biased region" description="Basic and acidic residues" evidence="1">
    <location>
        <begin position="1"/>
        <end position="22"/>
    </location>
</feature>
<reference evidence="2" key="1">
    <citation type="submission" date="2023-11" db="EMBL/GenBank/DDBJ databases">
        <title>Genome assemblies of two species of porcelain crab, Petrolisthes cinctipes and Petrolisthes manimaculis (Anomura: Porcellanidae).</title>
        <authorList>
            <person name="Angst P."/>
        </authorList>
    </citation>
    <scope>NUCLEOTIDE SEQUENCE</scope>
    <source>
        <strain evidence="2">PB745_02</strain>
        <tissue evidence="2">Gill</tissue>
    </source>
</reference>
<dbReference type="Proteomes" id="UP001292094">
    <property type="component" value="Unassembled WGS sequence"/>
</dbReference>
<name>A0AAE1PDW9_9EUCA</name>
<organism evidence="2 3">
    <name type="scientific">Petrolisthes manimaculis</name>
    <dbReference type="NCBI Taxonomy" id="1843537"/>
    <lineage>
        <taxon>Eukaryota</taxon>
        <taxon>Metazoa</taxon>
        <taxon>Ecdysozoa</taxon>
        <taxon>Arthropoda</taxon>
        <taxon>Crustacea</taxon>
        <taxon>Multicrustacea</taxon>
        <taxon>Malacostraca</taxon>
        <taxon>Eumalacostraca</taxon>
        <taxon>Eucarida</taxon>
        <taxon>Decapoda</taxon>
        <taxon>Pleocyemata</taxon>
        <taxon>Anomura</taxon>
        <taxon>Galatheoidea</taxon>
        <taxon>Porcellanidae</taxon>
        <taxon>Petrolisthes</taxon>
    </lineage>
</organism>
<gene>
    <name evidence="2" type="ORF">Pmani_021873</name>
</gene>